<gene>
    <name evidence="1" type="ORF">PORY_000906</name>
</gene>
<accession>A0ACB7CEI9</accession>
<name>A0ACB7CEI9_9ASCO</name>
<proteinExistence type="predicted"/>
<keyword evidence="2" id="KW-1185">Reference proteome</keyword>
<protein>
    <submittedName>
        <fullName evidence="1">Uncharacterized protein</fullName>
    </submittedName>
</protein>
<dbReference type="EMBL" id="JABTEG010000002">
    <property type="protein sequence ID" value="KAG4305996.1"/>
    <property type="molecule type" value="Genomic_DNA"/>
</dbReference>
<evidence type="ECO:0000313" key="1">
    <source>
        <dbReference type="EMBL" id="KAG4305996.1"/>
    </source>
</evidence>
<organism evidence="1 2">
    <name type="scientific">Pneumocystis oryctolagi</name>
    <dbReference type="NCBI Taxonomy" id="42067"/>
    <lineage>
        <taxon>Eukaryota</taxon>
        <taxon>Fungi</taxon>
        <taxon>Dikarya</taxon>
        <taxon>Ascomycota</taxon>
        <taxon>Taphrinomycotina</taxon>
        <taxon>Pneumocystomycetes</taxon>
        <taxon>Pneumocystaceae</taxon>
        <taxon>Pneumocystis</taxon>
    </lineage>
</organism>
<comment type="caution">
    <text evidence="1">The sequence shown here is derived from an EMBL/GenBank/DDBJ whole genome shotgun (WGS) entry which is preliminary data.</text>
</comment>
<dbReference type="Proteomes" id="UP000768646">
    <property type="component" value="Unassembled WGS sequence"/>
</dbReference>
<sequence>MVQANGLPEHWEIRCSRSRNLPYYYNLKTNESFWEPPSGSDLETLRNYMMNNGLMPVLSQENKKIEDGKIRVSHLLVKHRQSRRPSSWKDSNITRTKQEAMDIILGYEARIRSGEISLGELAMTESDCSSAKKAGDLGFFGKGVMQHEFEEASFALLPGEMSHVVETASGFHLIERIA</sequence>
<reference evidence="1 2" key="1">
    <citation type="journal article" date="2021" name="Commun. Biol.">
        <title>Genomic insights into the host specific adaptation of the Pneumocystis genus.</title>
        <authorList>
            <person name="Cisse O.H."/>
            <person name="Ma L."/>
            <person name="Dekker J.P."/>
            <person name="Khil P.P."/>
            <person name="Youn J.-H."/>
            <person name="Brenchley J.M."/>
            <person name="Blair R."/>
            <person name="Pahar B."/>
            <person name="Chabe M."/>
            <person name="Van Rompay K.K.A."/>
            <person name="Keesler R."/>
            <person name="Sukura A."/>
            <person name="Hirsch V."/>
            <person name="Kutty G."/>
            <person name="Liu Y."/>
            <person name="Peng L."/>
            <person name="Chen J."/>
            <person name="Song J."/>
            <person name="Weissenbacher-Lang C."/>
            <person name="Xu J."/>
            <person name="Upham N.S."/>
            <person name="Stajich J.E."/>
            <person name="Cuomo C.A."/>
            <person name="Cushion M.T."/>
            <person name="Kovacs J.A."/>
        </authorList>
    </citation>
    <scope>NUCLEOTIDE SEQUENCE [LARGE SCALE GENOMIC DNA]</scope>
    <source>
        <strain evidence="1 2">RABM</strain>
    </source>
</reference>
<evidence type="ECO:0000313" key="2">
    <source>
        <dbReference type="Proteomes" id="UP000768646"/>
    </source>
</evidence>